<evidence type="ECO:0000313" key="2">
    <source>
        <dbReference type="Proteomes" id="UP000182827"/>
    </source>
</evidence>
<dbReference type="EMBL" id="FOZU01000007">
    <property type="protein sequence ID" value="SFS75487.1"/>
    <property type="molecule type" value="Genomic_DNA"/>
</dbReference>
<dbReference type="PROSITE" id="PS51257">
    <property type="entry name" value="PROKAR_LIPOPROTEIN"/>
    <property type="match status" value="1"/>
</dbReference>
<protein>
    <recommendedName>
        <fullName evidence="3">Lipoprotein</fullName>
    </recommendedName>
</protein>
<accession>A0A1I6SEY0</accession>
<evidence type="ECO:0008006" key="3">
    <source>
        <dbReference type="Google" id="ProtNLM"/>
    </source>
</evidence>
<dbReference type="Proteomes" id="UP000182827">
    <property type="component" value="Unassembled WGS sequence"/>
</dbReference>
<dbReference type="RefSeq" id="WP_074945271.1">
    <property type="nucleotide sequence ID" value="NZ_FOZU01000007.1"/>
</dbReference>
<evidence type="ECO:0000313" key="1">
    <source>
        <dbReference type="EMBL" id="SFS75487.1"/>
    </source>
</evidence>
<gene>
    <name evidence="1" type="ORF">SAMN05444586_100770</name>
</gene>
<name>A0A1I6SEY0_9GAMM</name>
<organism evidence="1 2">
    <name type="scientific">Acinetobacter bohemicus</name>
    <dbReference type="NCBI Taxonomy" id="1435036"/>
    <lineage>
        <taxon>Bacteria</taxon>
        <taxon>Pseudomonadati</taxon>
        <taxon>Pseudomonadota</taxon>
        <taxon>Gammaproteobacteria</taxon>
        <taxon>Moraxellales</taxon>
        <taxon>Moraxellaceae</taxon>
        <taxon>Acinetobacter</taxon>
    </lineage>
</organism>
<sequence>MKLNNKTFVVLASVLALTGCNNLFSKHVKCDDEAATSLVTKVLQDDLAQSLEHELKQLIKNGAIKDLDPAKLKLSAQNIQFSMVDSRTDFIDPNSPKTTCTIDLTATIPAELVKKSDEARAKVDAVSVEQHANNLGVNYENNKVYLTLEYVLQPTDKGDKVLALLKNTSNVQTFLSETLTYAFLKPQIEKNQIKSLEASKAAIQRNDANNAIYDANNEAIVAADAATEAEQAAQEATVAAEGDYESY</sequence>
<dbReference type="AlphaFoldDB" id="A0A1I6SEY0"/>
<reference evidence="2" key="1">
    <citation type="submission" date="2016-10" db="EMBL/GenBank/DDBJ databases">
        <authorList>
            <person name="Varghese N."/>
            <person name="Submissions S."/>
        </authorList>
    </citation>
    <scope>NUCLEOTIDE SEQUENCE [LARGE SCALE GENOMIC DNA]</scope>
    <source>
        <strain evidence="2">ANC 5076</strain>
    </source>
</reference>
<keyword evidence="2" id="KW-1185">Reference proteome</keyword>
<proteinExistence type="predicted"/>